<evidence type="ECO:0000313" key="1">
    <source>
        <dbReference type="EMBL" id="CAD0091917.1"/>
    </source>
</evidence>
<sequence>MDELLQLDESIFQEDESLYDRMERLRPKFDMTNAALTAMCGDPPIPIHSESDEAWPPEAELFNILVDLINVPNQNYNRATSASQAAAATNALYLSMTPDASLRHTEDYSYGALWTVWSQLFNFIKQVPVEHHAMQRLVDWIAELRMIEVQTLHIWGKDIELWKGLPLLYPEWVEWVEQYYVLPEDCKSRRFRTFRDLLETSGGYALWNYWK</sequence>
<dbReference type="AlphaFoldDB" id="A0A9N8JP16"/>
<gene>
    <name evidence="1" type="ORF">AWRI4233_LOCUS3551</name>
</gene>
<reference evidence="1" key="1">
    <citation type="submission" date="2020-06" db="EMBL/GenBank/DDBJ databases">
        <authorList>
            <person name="Onetto C."/>
        </authorList>
    </citation>
    <scope>NUCLEOTIDE SEQUENCE</scope>
</reference>
<proteinExistence type="predicted"/>
<protein>
    <submittedName>
        <fullName evidence="1">Uncharacterized protein</fullName>
    </submittedName>
</protein>
<dbReference type="EMBL" id="CAIJEO010000004">
    <property type="protein sequence ID" value="CAD0091917.1"/>
    <property type="molecule type" value="Genomic_DNA"/>
</dbReference>
<dbReference type="OrthoDB" id="3350591at2759"/>
<name>A0A9N8JP16_9PEZI</name>
<comment type="caution">
    <text evidence="1">The sequence shown here is derived from an EMBL/GenBank/DDBJ whole genome shotgun (WGS) entry which is preliminary data.</text>
</comment>
<organism evidence="1 2">
    <name type="scientific">Aureobasidium mustum</name>
    <dbReference type="NCBI Taxonomy" id="2773714"/>
    <lineage>
        <taxon>Eukaryota</taxon>
        <taxon>Fungi</taxon>
        <taxon>Dikarya</taxon>
        <taxon>Ascomycota</taxon>
        <taxon>Pezizomycotina</taxon>
        <taxon>Dothideomycetes</taxon>
        <taxon>Dothideomycetidae</taxon>
        <taxon>Dothideales</taxon>
        <taxon>Saccotheciaceae</taxon>
        <taxon>Aureobasidium</taxon>
    </lineage>
</organism>
<accession>A0A9N8JP16</accession>
<evidence type="ECO:0000313" key="2">
    <source>
        <dbReference type="Proteomes" id="UP000714618"/>
    </source>
</evidence>
<dbReference type="Proteomes" id="UP000714618">
    <property type="component" value="Unassembled WGS sequence"/>
</dbReference>
<keyword evidence="2" id="KW-1185">Reference proteome</keyword>